<evidence type="ECO:0000313" key="2">
    <source>
        <dbReference type="Proteomes" id="UP000321051"/>
    </source>
</evidence>
<name>A0A510Y1F8_MARHA</name>
<dbReference type="AlphaFoldDB" id="A0A510Y1F8"/>
<organism evidence="1 2">
    <name type="scientific">Marinococcus halophilus</name>
    <dbReference type="NCBI Taxonomy" id="1371"/>
    <lineage>
        <taxon>Bacteria</taxon>
        <taxon>Bacillati</taxon>
        <taxon>Bacillota</taxon>
        <taxon>Bacilli</taxon>
        <taxon>Bacillales</taxon>
        <taxon>Bacillaceae</taxon>
        <taxon>Marinococcus</taxon>
    </lineage>
</organism>
<comment type="caution">
    <text evidence="1">The sequence shown here is derived from an EMBL/GenBank/DDBJ whole genome shotgun (WGS) entry which is preliminary data.</text>
</comment>
<proteinExistence type="predicted"/>
<dbReference type="InterPro" id="IPR016177">
    <property type="entry name" value="DNA-bd_dom_sf"/>
</dbReference>
<dbReference type="GO" id="GO:0003677">
    <property type="term" value="F:DNA binding"/>
    <property type="evidence" value="ECO:0007669"/>
    <property type="project" value="InterPro"/>
</dbReference>
<dbReference type="InterPro" id="IPR044925">
    <property type="entry name" value="His-Me_finger_sf"/>
</dbReference>
<dbReference type="Gene3D" id="3.90.75.20">
    <property type="match status" value="1"/>
</dbReference>
<sequence>MKNNFEVRGDVTVIFIRYKGEMITTTISTKDFHRVNAISGTWTGSNVARKEDDETVYVHTKVAGVTVYLHQVVANNPPKTVVDHRNHNTLDNTKGNLNVVDHASNSQNRKGASKNNKSSGYRNVYQNKNGTWFVQLGINGKDKRFGTYQTIEEADRVAKEVRKRYFYDGKDVNHEIQEVI</sequence>
<dbReference type="SUPFAM" id="SSF54060">
    <property type="entry name" value="His-Me finger endonucleases"/>
    <property type="match status" value="1"/>
</dbReference>
<keyword evidence="2" id="KW-1185">Reference proteome</keyword>
<dbReference type="Proteomes" id="UP000321051">
    <property type="component" value="Unassembled WGS sequence"/>
</dbReference>
<evidence type="ECO:0000313" key="1">
    <source>
        <dbReference type="EMBL" id="GEK57152.1"/>
    </source>
</evidence>
<gene>
    <name evidence="1" type="ORF">MHA01_00570</name>
</gene>
<dbReference type="EMBL" id="BJUN01000001">
    <property type="protein sequence ID" value="GEK57152.1"/>
    <property type="molecule type" value="Genomic_DNA"/>
</dbReference>
<accession>A0A510Y1F8</accession>
<reference evidence="1 2" key="1">
    <citation type="submission" date="2019-07" db="EMBL/GenBank/DDBJ databases">
        <title>Whole genome shotgun sequence of Marinococcus halophilus NBRC 102359.</title>
        <authorList>
            <person name="Hosoyama A."/>
            <person name="Uohara A."/>
            <person name="Ohji S."/>
            <person name="Ichikawa N."/>
        </authorList>
    </citation>
    <scope>NUCLEOTIDE SEQUENCE [LARGE SCALE GENOMIC DNA]</scope>
    <source>
        <strain evidence="1 2">NBRC 102359</strain>
    </source>
</reference>
<dbReference type="RefSeq" id="WP_158219035.1">
    <property type="nucleotide sequence ID" value="NZ_BJUN01000001.1"/>
</dbReference>
<protein>
    <submittedName>
        <fullName evidence="1">Uncharacterized protein</fullName>
    </submittedName>
</protein>
<dbReference type="SUPFAM" id="SSF54171">
    <property type="entry name" value="DNA-binding domain"/>
    <property type="match status" value="1"/>
</dbReference>